<accession>A0A6C0BLG6</accession>
<reference evidence="1" key="1">
    <citation type="journal article" date="2020" name="Nature">
        <title>Giant virus diversity and host interactions through global metagenomics.</title>
        <authorList>
            <person name="Schulz F."/>
            <person name="Roux S."/>
            <person name="Paez-Espino D."/>
            <person name="Jungbluth S."/>
            <person name="Walsh D.A."/>
            <person name="Denef V.J."/>
            <person name="McMahon K.D."/>
            <person name="Konstantinidis K.T."/>
            <person name="Eloe-Fadrosh E.A."/>
            <person name="Kyrpides N.C."/>
            <person name="Woyke T."/>
        </authorList>
    </citation>
    <scope>NUCLEOTIDE SEQUENCE</scope>
    <source>
        <strain evidence="1">GVMAG-M-3300014204-73</strain>
    </source>
</reference>
<proteinExistence type="predicted"/>
<organism evidence="1">
    <name type="scientific">viral metagenome</name>
    <dbReference type="NCBI Taxonomy" id="1070528"/>
    <lineage>
        <taxon>unclassified sequences</taxon>
        <taxon>metagenomes</taxon>
        <taxon>organismal metagenomes</taxon>
    </lineage>
</organism>
<dbReference type="AlphaFoldDB" id="A0A6C0BLG6"/>
<sequence>MLTLCVILSAMVLVAFILWSQWDRMEGFTTTYSPYNTDGSLVDDISQGNPASWSGRPNPYVDINQKGRQDPIIYQGQGIPLTHEDHPTTPVGSETHSMFYFRDYLCRPECCTYSPYSCSNGCVCWEAPPQSGIERNSKISPRS</sequence>
<evidence type="ECO:0000313" key="1">
    <source>
        <dbReference type="EMBL" id="QHS92524.1"/>
    </source>
</evidence>
<dbReference type="EMBL" id="MN739180">
    <property type="protein sequence ID" value="QHS92524.1"/>
    <property type="molecule type" value="Genomic_DNA"/>
</dbReference>
<protein>
    <submittedName>
        <fullName evidence="1">Uncharacterized protein</fullName>
    </submittedName>
</protein>
<name>A0A6C0BLG6_9ZZZZ</name>